<dbReference type="Gene3D" id="3.90.180.10">
    <property type="entry name" value="Medium-chain alcohol dehydrogenases, catalytic domain"/>
    <property type="match status" value="1"/>
</dbReference>
<proteinExistence type="predicted"/>
<evidence type="ECO:0000313" key="5">
    <source>
        <dbReference type="Proteomes" id="UP001174909"/>
    </source>
</evidence>
<gene>
    <name evidence="4" type="ORF">GBAR_LOCUS19478</name>
</gene>
<accession>A0AA35X1R8</accession>
<dbReference type="EMBL" id="CASHTH010002746">
    <property type="protein sequence ID" value="CAI8034632.1"/>
    <property type="molecule type" value="Genomic_DNA"/>
</dbReference>
<feature type="domain" description="Enoyl reductase (ER)" evidence="3">
    <location>
        <begin position="72"/>
        <end position="222"/>
    </location>
</feature>
<protein>
    <submittedName>
        <fullName evidence="4">Quinone oxidoreductase PIG3</fullName>
    </submittedName>
</protein>
<dbReference type="InterPro" id="IPR011032">
    <property type="entry name" value="GroES-like_sf"/>
</dbReference>
<evidence type="ECO:0000256" key="1">
    <source>
        <dbReference type="ARBA" id="ARBA00022857"/>
    </source>
</evidence>
<dbReference type="Gene3D" id="3.40.50.720">
    <property type="entry name" value="NAD(P)-binding Rossmann-like Domain"/>
    <property type="match status" value="1"/>
</dbReference>
<keyword evidence="1" id="KW-0521">NADP</keyword>
<evidence type="ECO:0000313" key="4">
    <source>
        <dbReference type="EMBL" id="CAI8034632.1"/>
    </source>
</evidence>
<comment type="caution">
    <text evidence="4">The sequence shown here is derived from an EMBL/GenBank/DDBJ whole genome shotgun (WGS) entry which is preliminary data.</text>
</comment>
<dbReference type="AlphaFoldDB" id="A0AA35X1R8"/>
<dbReference type="PANTHER" id="PTHR48106:SF18">
    <property type="entry name" value="QUINONE OXIDOREDUCTASE PIG3"/>
    <property type="match status" value="1"/>
</dbReference>
<dbReference type="GO" id="GO:0048038">
    <property type="term" value="F:quinone binding"/>
    <property type="evidence" value="ECO:0007669"/>
    <property type="project" value="TreeGrafter"/>
</dbReference>
<evidence type="ECO:0000259" key="3">
    <source>
        <dbReference type="SMART" id="SM00829"/>
    </source>
</evidence>
<dbReference type="Proteomes" id="UP001174909">
    <property type="component" value="Unassembled WGS sequence"/>
</dbReference>
<dbReference type="GO" id="GO:0070402">
    <property type="term" value="F:NADPH binding"/>
    <property type="evidence" value="ECO:0007669"/>
    <property type="project" value="TreeGrafter"/>
</dbReference>
<dbReference type="Pfam" id="PF08240">
    <property type="entry name" value="ADH_N"/>
    <property type="match status" value="1"/>
</dbReference>
<reference evidence="4" key="1">
    <citation type="submission" date="2023-03" db="EMBL/GenBank/DDBJ databases">
        <authorList>
            <person name="Steffen K."/>
            <person name="Cardenas P."/>
        </authorList>
    </citation>
    <scope>NUCLEOTIDE SEQUENCE</scope>
</reference>
<dbReference type="InterPro" id="IPR020843">
    <property type="entry name" value="ER"/>
</dbReference>
<keyword evidence="2" id="KW-0560">Oxidoreductase</keyword>
<feature type="non-terminal residue" evidence="4">
    <location>
        <position position="1"/>
    </location>
</feature>
<dbReference type="InterPro" id="IPR013154">
    <property type="entry name" value="ADH-like_N"/>
</dbReference>
<name>A0AA35X1R8_GEOBA</name>
<dbReference type="SMART" id="SM00829">
    <property type="entry name" value="PKS_ER"/>
    <property type="match status" value="1"/>
</dbReference>
<sequence>LHPLLYVFPDSSSRTLRTGPSLPCRHRRCNDDQRAARSCRRLSLPAFNHSSPRAPGGRAVGQGNNKMARASGHSLVHGTFVREASSSCSLLQVKAAGVNRLDLLQAAGRYPPPPGDSQILGVEVSGVVEEISDAVAGLTGSKKGDPVMALVGGGGYAEYAAVPYQTVTKIPSGVTFPQAAGIMEVFLTAYQALTWNGHLKDNETILIHAGASGVGLGSSAAV</sequence>
<organism evidence="4 5">
    <name type="scientific">Geodia barretti</name>
    <name type="common">Barrett's horny sponge</name>
    <dbReference type="NCBI Taxonomy" id="519541"/>
    <lineage>
        <taxon>Eukaryota</taxon>
        <taxon>Metazoa</taxon>
        <taxon>Porifera</taxon>
        <taxon>Demospongiae</taxon>
        <taxon>Heteroscleromorpha</taxon>
        <taxon>Tetractinellida</taxon>
        <taxon>Astrophorina</taxon>
        <taxon>Geodiidae</taxon>
        <taxon>Geodia</taxon>
    </lineage>
</organism>
<evidence type="ECO:0000256" key="2">
    <source>
        <dbReference type="ARBA" id="ARBA00023002"/>
    </source>
</evidence>
<dbReference type="GO" id="GO:0003960">
    <property type="term" value="F:quinone reductase (NADPH) activity"/>
    <property type="evidence" value="ECO:0007669"/>
    <property type="project" value="TreeGrafter"/>
</dbReference>
<dbReference type="PANTHER" id="PTHR48106">
    <property type="entry name" value="QUINONE OXIDOREDUCTASE PIG3-RELATED"/>
    <property type="match status" value="1"/>
</dbReference>
<keyword evidence="5" id="KW-1185">Reference proteome</keyword>
<dbReference type="SUPFAM" id="SSF50129">
    <property type="entry name" value="GroES-like"/>
    <property type="match status" value="1"/>
</dbReference>